<name>Q84212_HPV41</name>
<accession>Q84212</accession>
<dbReference type="Proteomes" id="UP000006367">
    <property type="component" value="Segment"/>
</dbReference>
<dbReference type="EMBL" id="X56147">
    <property type="protein sequence ID" value="CAA39620.1"/>
    <property type="molecule type" value="Genomic_DNA"/>
</dbReference>
<dbReference type="PIR" id="A36817">
    <property type="entry name" value="A36817"/>
</dbReference>
<dbReference type="KEGG" id="vg:1489285"/>
<sequence length="77" mass="9513">MAMKTKRMKVQWHLIILRRVVAIYYLRLNVAMAGTMRKVWRIAWWKTLWMMLLCIREIPCRCFMPKLSRNTRERSRA</sequence>
<protein>
    <submittedName>
        <fullName evidence="1">ORF X protein</fullName>
    </submittedName>
</protein>
<reference evidence="1" key="1">
    <citation type="journal article" date="1991" name="Virus Res.">
        <title>Nucleotide sequence of human papillomavirus (HPV) type 41: an unusual HPV type without a typical E2 binding site consensus sequence.</title>
        <authorList>
            <person name="Hirt L."/>
            <person name="Hirsch-Behnam A."/>
            <person name="de Villiers E.M."/>
        </authorList>
    </citation>
    <scope>NUCLEOTIDE SEQUENCE [LARGE SCALE GENOMIC DNA]</scope>
    <source>
        <tissue evidence="1">Facial wart</tissue>
    </source>
</reference>
<dbReference type="GeneID" id="1489285"/>
<keyword evidence="2" id="KW-1185">Reference proteome</keyword>
<evidence type="ECO:0000313" key="1">
    <source>
        <dbReference type="EMBL" id="CAA39620.1"/>
    </source>
</evidence>
<organism>
    <name type="scientific">Human papillomavirus type 41</name>
    <dbReference type="NCBI Taxonomy" id="10589"/>
    <lineage>
        <taxon>Viruses</taxon>
        <taxon>Monodnaviria</taxon>
        <taxon>Shotokuvirae</taxon>
        <taxon>Cossaviricota</taxon>
        <taxon>Papovaviricetes</taxon>
        <taxon>Zurhausenvirales</taxon>
        <taxon>Papillomaviridae</taxon>
        <taxon>Firstpapillomavirinae</taxon>
        <taxon>Nupapillomavirus</taxon>
        <taxon>Nupapillomavirus 1</taxon>
    </lineage>
</organism>
<evidence type="ECO:0000313" key="2">
    <source>
        <dbReference type="Proteomes" id="UP000006367"/>
    </source>
</evidence>
<organismHost>
    <name type="scientific">Homo sapiens</name>
    <name type="common">Human</name>
    <dbReference type="NCBI Taxonomy" id="9606"/>
</organismHost>
<dbReference type="RefSeq" id="NP_040288.1">
    <property type="nucleotide sequence ID" value="NC_001354.1"/>
</dbReference>
<proteinExistence type="predicted"/>
<gene>
    <name evidence="1" type="primary">ORF X</name>
</gene>